<gene>
    <name evidence="1" type="ORF">MUY27_10950</name>
</gene>
<protein>
    <submittedName>
        <fullName evidence="1">Uncharacterized protein</fullName>
    </submittedName>
</protein>
<dbReference type="EMBL" id="JALJEJ010000004">
    <property type="protein sequence ID" value="MCJ8210230.1"/>
    <property type="molecule type" value="Genomic_DNA"/>
</dbReference>
<reference evidence="1" key="1">
    <citation type="submission" date="2022-04" db="EMBL/GenBank/DDBJ databases">
        <title>Mucilaginibacter sp. RS28 isolated from freshwater.</title>
        <authorList>
            <person name="Ko S.-R."/>
        </authorList>
    </citation>
    <scope>NUCLEOTIDE SEQUENCE</scope>
    <source>
        <strain evidence="1">RS28</strain>
    </source>
</reference>
<proteinExistence type="predicted"/>
<sequence length="59" mass="6450">MKITIIFGAFLTVPILLGGAVEKMWLALAKEFVANGHEVVQICRQYEGMASNEVIDGLI</sequence>
<comment type="caution">
    <text evidence="1">The sequence shown here is derived from an EMBL/GenBank/DDBJ whole genome shotgun (WGS) entry which is preliminary data.</text>
</comment>
<dbReference type="RefSeq" id="WP_245130067.1">
    <property type="nucleotide sequence ID" value="NZ_JALJEJ010000004.1"/>
</dbReference>
<accession>A0A9X1X4H1</accession>
<dbReference type="AlphaFoldDB" id="A0A9X1X4H1"/>
<name>A0A9X1X4H1_9SPHI</name>
<dbReference type="Proteomes" id="UP001139450">
    <property type="component" value="Unassembled WGS sequence"/>
</dbReference>
<keyword evidence="2" id="KW-1185">Reference proteome</keyword>
<organism evidence="1 2">
    <name type="scientific">Mucilaginibacter straminoryzae</name>
    <dbReference type="NCBI Taxonomy" id="2932774"/>
    <lineage>
        <taxon>Bacteria</taxon>
        <taxon>Pseudomonadati</taxon>
        <taxon>Bacteroidota</taxon>
        <taxon>Sphingobacteriia</taxon>
        <taxon>Sphingobacteriales</taxon>
        <taxon>Sphingobacteriaceae</taxon>
        <taxon>Mucilaginibacter</taxon>
    </lineage>
</organism>
<evidence type="ECO:0000313" key="2">
    <source>
        <dbReference type="Proteomes" id="UP001139450"/>
    </source>
</evidence>
<evidence type="ECO:0000313" key="1">
    <source>
        <dbReference type="EMBL" id="MCJ8210230.1"/>
    </source>
</evidence>